<protein>
    <submittedName>
        <fullName evidence="2">Magnetosome protein Mad22</fullName>
    </submittedName>
</protein>
<name>A0A3S6J6F6_9BACT</name>
<feature type="coiled-coil region" evidence="1">
    <location>
        <begin position="123"/>
        <end position="150"/>
    </location>
</feature>
<evidence type="ECO:0000256" key="1">
    <source>
        <dbReference type="SAM" id="Coils"/>
    </source>
</evidence>
<keyword evidence="1" id="KW-0175">Coiled coil</keyword>
<gene>
    <name evidence="2" type="primary">mad22</name>
</gene>
<dbReference type="AlphaFoldDB" id="A0A3S6J6F6"/>
<dbReference type="Gene3D" id="1.10.287.1490">
    <property type="match status" value="1"/>
</dbReference>
<accession>A0A3S6J6F6</accession>
<proteinExistence type="predicted"/>
<evidence type="ECO:0000313" key="2">
    <source>
        <dbReference type="EMBL" id="ASQ41173.1"/>
    </source>
</evidence>
<feature type="coiled-coil region" evidence="1">
    <location>
        <begin position="196"/>
        <end position="251"/>
    </location>
</feature>
<feature type="coiled-coil region" evidence="1">
    <location>
        <begin position="29"/>
        <end position="91"/>
    </location>
</feature>
<organism evidence="2">
    <name type="scientific">Candidatus Magnetananas rongchengensis</name>
    <dbReference type="NCBI Taxonomy" id="1463558"/>
    <lineage>
        <taxon>Bacteria</taxon>
        <taxon>Pseudomonadati</taxon>
        <taxon>Thermodesulfobacteriota</taxon>
        <taxon>Desulfobacteria</taxon>
        <taxon>Desulfobacterales</taxon>
        <taxon>Desulfobacteraceae</taxon>
        <taxon>Candidatus Magnetananas</taxon>
    </lineage>
</organism>
<dbReference type="EMBL" id="KY084568">
    <property type="protein sequence ID" value="ASQ41173.1"/>
    <property type="molecule type" value="Genomic_DNA"/>
</dbReference>
<reference evidence="2" key="1">
    <citation type="submission" date="2016-11" db="EMBL/GenBank/DDBJ databases">
        <title>Region harboring genes involved in magnetosome formation of Candidatus Magnetananas rongchenensis.</title>
        <authorList>
            <person name="Wang M."/>
            <person name="Chen Y.-R."/>
            <person name="Zhang W."/>
            <person name="Pan H."/>
            <person name="Xiao T."/>
            <person name="Wu L.-F."/>
        </authorList>
    </citation>
    <scope>NUCLEOTIDE SEQUENCE</scope>
</reference>
<feature type="coiled-coil region" evidence="1">
    <location>
        <begin position="293"/>
        <end position="406"/>
    </location>
</feature>
<sequence length="416" mass="48041">MGTNINTGEDRFQIALANVGRRLNALQVKQALRSEMLKMSGEIEYLEDKISVQHKSMNAISDSLNDFERKIVDLKKDKSKLEREKRSSKGEYDKLGEIEQGIQNKLAVLPKIRKEMKIMRDKVISSTLEYKDLKNELDRIQLENEHMDGETRTIKKKVKTLEEEIPVLKNTRDILRGMVPDNESSESFHGLQTDHTKALEKYMNEVREQVDRVSAENKKLKKVIAERKGVIKSLTSEKDGLQKKVDAKHSEIKGFFKDHDKFDAVYAQLTQRAGGRLKKTSIVNDISSSQGLRKKLVSEVTEISSTIKKLELEIKKQDSIMDREKELEASTAERLKYLKDVQADMERLADVEEELTRLKSEISNNEQNSKMYAKLIETYEEVKDEIESLNIELQALIDNNNEVYNEFQESIDKILE</sequence>